<evidence type="ECO:0000313" key="3">
    <source>
        <dbReference type="EMBL" id="QDV36140.1"/>
    </source>
</evidence>
<name>A0A518H5M8_9BACT</name>
<keyword evidence="2" id="KW-0472">Membrane</keyword>
<dbReference type="Proteomes" id="UP000317835">
    <property type="component" value="Chromosome"/>
</dbReference>
<feature type="transmembrane region" description="Helical" evidence="2">
    <location>
        <begin position="127"/>
        <end position="152"/>
    </location>
</feature>
<dbReference type="AlphaFoldDB" id="A0A518H5M8"/>
<dbReference type="RefSeq" id="WP_145272213.1">
    <property type="nucleotide sequence ID" value="NZ_CP036426.1"/>
</dbReference>
<keyword evidence="2" id="KW-0812">Transmembrane</keyword>
<organism evidence="3 4">
    <name type="scientific">Tautonia plasticadhaerens</name>
    <dbReference type="NCBI Taxonomy" id="2527974"/>
    <lineage>
        <taxon>Bacteria</taxon>
        <taxon>Pseudomonadati</taxon>
        <taxon>Planctomycetota</taxon>
        <taxon>Planctomycetia</taxon>
        <taxon>Isosphaerales</taxon>
        <taxon>Isosphaeraceae</taxon>
        <taxon>Tautonia</taxon>
    </lineage>
</organism>
<sequence>MEPLNAGHAPGGTPAGDPIPPRGDPADAGTPPRPPWRPARVWASAIVAGLLAGVCSWLIGEATYGRFQPPLLNTTGFPSAEESQANARARTSGKTLEVTLVSGTMGAALGLALGLAGASLRGFGRSAAVAGASGAVLGAVAGAIGAQILMPIYFRIYHPDRDDLLLAIATQGGVAALVGAAGGAAFGLGLGGKGLVGRTLLGGLLGGALGLIAYQIVGVVAFPLDETTKPLSATWATRLLAHLPVATLAAAGSAWGALDTPRRKPAKSAARVDS</sequence>
<accession>A0A518H5M8</accession>
<feature type="transmembrane region" description="Helical" evidence="2">
    <location>
        <begin position="164"/>
        <end position="188"/>
    </location>
</feature>
<evidence type="ECO:0000313" key="4">
    <source>
        <dbReference type="Proteomes" id="UP000317835"/>
    </source>
</evidence>
<keyword evidence="2" id="KW-1133">Transmembrane helix</keyword>
<feature type="transmembrane region" description="Helical" evidence="2">
    <location>
        <begin position="100"/>
        <end position="120"/>
    </location>
</feature>
<gene>
    <name evidence="3" type="ORF">ElP_40540</name>
</gene>
<keyword evidence="4" id="KW-1185">Reference proteome</keyword>
<evidence type="ECO:0000256" key="1">
    <source>
        <dbReference type="SAM" id="MobiDB-lite"/>
    </source>
</evidence>
<feature type="region of interest" description="Disordered" evidence="1">
    <location>
        <begin position="1"/>
        <end position="36"/>
    </location>
</feature>
<dbReference type="KEGG" id="tpla:ElP_40540"/>
<evidence type="ECO:0000256" key="2">
    <source>
        <dbReference type="SAM" id="Phobius"/>
    </source>
</evidence>
<proteinExistence type="predicted"/>
<protein>
    <submittedName>
        <fullName evidence="3">Uncharacterized protein</fullName>
    </submittedName>
</protein>
<reference evidence="3 4" key="1">
    <citation type="submission" date="2019-02" db="EMBL/GenBank/DDBJ databases">
        <title>Deep-cultivation of Planctomycetes and their phenomic and genomic characterization uncovers novel biology.</title>
        <authorList>
            <person name="Wiegand S."/>
            <person name="Jogler M."/>
            <person name="Boedeker C."/>
            <person name="Pinto D."/>
            <person name="Vollmers J."/>
            <person name="Rivas-Marin E."/>
            <person name="Kohn T."/>
            <person name="Peeters S.H."/>
            <person name="Heuer A."/>
            <person name="Rast P."/>
            <person name="Oberbeckmann S."/>
            <person name="Bunk B."/>
            <person name="Jeske O."/>
            <person name="Meyerdierks A."/>
            <person name="Storesund J.E."/>
            <person name="Kallscheuer N."/>
            <person name="Luecker S."/>
            <person name="Lage O.M."/>
            <person name="Pohl T."/>
            <person name="Merkel B.J."/>
            <person name="Hornburger P."/>
            <person name="Mueller R.-W."/>
            <person name="Bruemmer F."/>
            <person name="Labrenz M."/>
            <person name="Spormann A.M."/>
            <person name="Op den Camp H."/>
            <person name="Overmann J."/>
            <person name="Amann R."/>
            <person name="Jetten M.S.M."/>
            <person name="Mascher T."/>
            <person name="Medema M.H."/>
            <person name="Devos D.P."/>
            <person name="Kaster A.-K."/>
            <person name="Ovreas L."/>
            <person name="Rohde M."/>
            <person name="Galperin M.Y."/>
            <person name="Jogler C."/>
        </authorList>
    </citation>
    <scope>NUCLEOTIDE SEQUENCE [LARGE SCALE GENOMIC DNA]</scope>
    <source>
        <strain evidence="3 4">ElP</strain>
    </source>
</reference>
<feature type="transmembrane region" description="Helical" evidence="2">
    <location>
        <begin position="41"/>
        <end position="60"/>
    </location>
</feature>
<dbReference type="EMBL" id="CP036426">
    <property type="protein sequence ID" value="QDV36140.1"/>
    <property type="molecule type" value="Genomic_DNA"/>
</dbReference>
<dbReference type="OrthoDB" id="9933611at2"/>
<feature type="transmembrane region" description="Helical" evidence="2">
    <location>
        <begin position="239"/>
        <end position="258"/>
    </location>
</feature>
<feature type="transmembrane region" description="Helical" evidence="2">
    <location>
        <begin position="200"/>
        <end position="224"/>
    </location>
</feature>